<protein>
    <submittedName>
        <fullName evidence="13">Zinc finger protein ZIC 5-like</fullName>
    </submittedName>
</protein>
<evidence type="ECO:0000256" key="1">
    <source>
        <dbReference type="ARBA" id="ARBA00004123"/>
    </source>
</evidence>
<proteinExistence type="predicted"/>
<dbReference type="InterPro" id="IPR059161">
    <property type="entry name" value="Znf-C2H2_STOP1/2_3rd"/>
</dbReference>
<evidence type="ECO:0000256" key="8">
    <source>
        <dbReference type="ARBA" id="ARBA00023242"/>
    </source>
</evidence>
<reference evidence="13" key="2">
    <citation type="submission" date="2025-08" db="UniProtKB">
        <authorList>
            <consortium name="RefSeq"/>
        </authorList>
    </citation>
    <scope>IDENTIFICATION</scope>
    <source>
        <tissue evidence="13">Leaf</tissue>
    </source>
</reference>
<evidence type="ECO:0000259" key="10">
    <source>
        <dbReference type="Pfam" id="PF23115"/>
    </source>
</evidence>
<dbReference type="GeneID" id="109725597"/>
<gene>
    <name evidence="13" type="primary">LOC109725597</name>
</gene>
<keyword evidence="7" id="KW-0804">Transcription</keyword>
<feature type="compositionally biased region" description="Low complexity" evidence="9">
    <location>
        <begin position="18"/>
        <end position="31"/>
    </location>
</feature>
<feature type="region of interest" description="Disordered" evidence="9">
    <location>
        <begin position="121"/>
        <end position="181"/>
    </location>
</feature>
<feature type="compositionally biased region" description="Gly residues" evidence="9">
    <location>
        <begin position="32"/>
        <end position="42"/>
    </location>
</feature>
<dbReference type="Pfam" id="PF23115">
    <property type="entry name" value="zf-C2H2_STOP2_3rd"/>
    <property type="match status" value="1"/>
</dbReference>
<keyword evidence="8" id="KW-0539">Nucleus</keyword>
<accession>A0A6P5GP68</accession>
<evidence type="ECO:0000256" key="5">
    <source>
        <dbReference type="ARBA" id="ARBA00022833"/>
    </source>
</evidence>
<feature type="domain" description="STOP2/WIP2-like C2H2-type zinc finger" evidence="10">
    <location>
        <begin position="181"/>
        <end position="215"/>
    </location>
</feature>
<dbReference type="PANTHER" id="PTHR46352:SF1">
    <property type="entry name" value="PROTEIN SENSITIVE TO PROTON RHIZOTOXICITY 1"/>
    <property type="match status" value="1"/>
</dbReference>
<sequence length="327" mass="34194">MIGSSGQNLNPNPNPYTASAAPSSSSSSAPSGGCGGGGGGGDASLPPMASSDPRLPLLNLAALGQRMESLRRFLADPGDHRSPIAAAELHRVSSEIASAVHQIILNGAALLASSHPLDLVPLPPPDPRTNAAPIASDGPDPPPPPPPPPPPSFPTAEPRQEGGGGGGGGGDGDSEESEGGFSCPFPGCNRNRAHRRFRPLKSAVCVKNHFKRSHCPKMYACHRCNKKSFSVLADLKSHLKHCGETPWLCSCGTSFSRKDKLFGHLALFEGHFPAVGEESSTGKRKEAEINRTTEGPNSGEGFDPDFFEGLMDEFEGISEGPMNWPAR</sequence>
<feature type="compositionally biased region" description="Polar residues" evidence="9">
    <location>
        <begin position="1"/>
        <end position="17"/>
    </location>
</feature>
<feature type="compositionally biased region" description="Pro residues" evidence="9">
    <location>
        <begin position="139"/>
        <end position="153"/>
    </location>
</feature>
<evidence type="ECO:0000256" key="7">
    <source>
        <dbReference type="ARBA" id="ARBA00023163"/>
    </source>
</evidence>
<evidence type="ECO:0000256" key="4">
    <source>
        <dbReference type="ARBA" id="ARBA00022771"/>
    </source>
</evidence>
<dbReference type="Pfam" id="PF23118">
    <property type="entry name" value="zf-C2H2_STOP2_C"/>
    <property type="match status" value="1"/>
</dbReference>
<keyword evidence="2" id="KW-0479">Metal-binding</keyword>
<dbReference type="PANTHER" id="PTHR46352">
    <property type="entry name" value="PROTEIN SENSITIVE TO PROTON RHIZOTOXICITY 1"/>
    <property type="match status" value="1"/>
</dbReference>
<dbReference type="InterPro" id="IPR044300">
    <property type="entry name" value="STOP1/2"/>
</dbReference>
<comment type="subcellular location">
    <subcellularLocation>
        <location evidence="1">Nucleus</location>
    </subcellularLocation>
</comment>
<evidence type="ECO:0000256" key="3">
    <source>
        <dbReference type="ARBA" id="ARBA00022737"/>
    </source>
</evidence>
<dbReference type="Proteomes" id="UP000515123">
    <property type="component" value="Linkage group 20"/>
</dbReference>
<evidence type="ECO:0000256" key="9">
    <source>
        <dbReference type="SAM" id="MobiDB-lite"/>
    </source>
</evidence>
<dbReference type="InterPro" id="IPR058196">
    <property type="entry name" value="zf-C2H2_STOP1/2_C"/>
</dbReference>
<feature type="compositionally biased region" description="Basic and acidic residues" evidence="9">
    <location>
        <begin position="280"/>
        <end position="291"/>
    </location>
</feature>
<evidence type="ECO:0000313" key="12">
    <source>
        <dbReference type="Proteomes" id="UP000515123"/>
    </source>
</evidence>
<keyword evidence="12" id="KW-1185">Reference proteome</keyword>
<keyword evidence="3" id="KW-0677">Repeat</keyword>
<dbReference type="RefSeq" id="XP_020110426.1">
    <property type="nucleotide sequence ID" value="XM_020254837.1"/>
</dbReference>
<evidence type="ECO:0000256" key="6">
    <source>
        <dbReference type="ARBA" id="ARBA00023015"/>
    </source>
</evidence>
<dbReference type="GO" id="GO:0010044">
    <property type="term" value="P:response to aluminum ion"/>
    <property type="evidence" value="ECO:0007669"/>
    <property type="project" value="InterPro"/>
</dbReference>
<keyword evidence="5" id="KW-0862">Zinc</keyword>
<evidence type="ECO:0000259" key="11">
    <source>
        <dbReference type="Pfam" id="PF23118"/>
    </source>
</evidence>
<evidence type="ECO:0000256" key="2">
    <source>
        <dbReference type="ARBA" id="ARBA00022723"/>
    </source>
</evidence>
<dbReference type="AlphaFoldDB" id="A0A6P5GP68"/>
<evidence type="ECO:0000313" key="13">
    <source>
        <dbReference type="RefSeq" id="XP_020110426.1"/>
    </source>
</evidence>
<feature type="region of interest" description="Disordered" evidence="9">
    <location>
        <begin position="1"/>
        <end position="52"/>
    </location>
</feature>
<dbReference type="OrthoDB" id="8113227at2759"/>
<reference evidence="12" key="1">
    <citation type="journal article" date="2015" name="Nat. Genet.">
        <title>The pineapple genome and the evolution of CAM photosynthesis.</title>
        <authorList>
            <person name="Ming R."/>
            <person name="VanBuren R."/>
            <person name="Wai C.M."/>
            <person name="Tang H."/>
            <person name="Schatz M.C."/>
            <person name="Bowers J.E."/>
            <person name="Lyons E."/>
            <person name="Wang M.L."/>
            <person name="Chen J."/>
            <person name="Biggers E."/>
            <person name="Zhang J."/>
            <person name="Huang L."/>
            <person name="Zhang L."/>
            <person name="Miao W."/>
            <person name="Zhang J."/>
            <person name="Ye Z."/>
            <person name="Miao C."/>
            <person name="Lin Z."/>
            <person name="Wang H."/>
            <person name="Zhou H."/>
            <person name="Yim W.C."/>
            <person name="Priest H.D."/>
            <person name="Zheng C."/>
            <person name="Woodhouse M."/>
            <person name="Edger P.P."/>
            <person name="Guyot R."/>
            <person name="Guo H.B."/>
            <person name="Guo H."/>
            <person name="Zheng G."/>
            <person name="Singh R."/>
            <person name="Sharma A."/>
            <person name="Min X."/>
            <person name="Zheng Y."/>
            <person name="Lee H."/>
            <person name="Gurtowski J."/>
            <person name="Sedlazeck F.J."/>
            <person name="Harkess A."/>
            <person name="McKain M.R."/>
            <person name="Liao Z."/>
            <person name="Fang J."/>
            <person name="Liu J."/>
            <person name="Zhang X."/>
            <person name="Zhang Q."/>
            <person name="Hu W."/>
            <person name="Qin Y."/>
            <person name="Wang K."/>
            <person name="Chen L.Y."/>
            <person name="Shirley N."/>
            <person name="Lin Y.R."/>
            <person name="Liu L.Y."/>
            <person name="Hernandez A.G."/>
            <person name="Wright C.L."/>
            <person name="Bulone V."/>
            <person name="Tuskan G.A."/>
            <person name="Heath K."/>
            <person name="Zee F."/>
            <person name="Moore P.H."/>
            <person name="Sunkar R."/>
            <person name="Leebens-Mack J.H."/>
            <person name="Mockler T."/>
            <person name="Bennetzen J.L."/>
            <person name="Freeling M."/>
            <person name="Sankoff D."/>
            <person name="Paterson A.H."/>
            <person name="Zhu X."/>
            <person name="Yang X."/>
            <person name="Smith J.A."/>
            <person name="Cushman J.C."/>
            <person name="Paull R.E."/>
            <person name="Yu Q."/>
        </authorList>
    </citation>
    <scope>NUCLEOTIDE SEQUENCE [LARGE SCALE GENOMIC DNA]</scope>
    <source>
        <strain evidence="12">cv. F153</strain>
    </source>
</reference>
<keyword evidence="6" id="KW-0805">Transcription regulation</keyword>
<dbReference type="SUPFAM" id="SSF101447">
    <property type="entry name" value="Formin homology 2 domain (FH2 domain)"/>
    <property type="match status" value="1"/>
</dbReference>
<dbReference type="GO" id="GO:0010447">
    <property type="term" value="P:response to acidic pH"/>
    <property type="evidence" value="ECO:0007669"/>
    <property type="project" value="InterPro"/>
</dbReference>
<keyword evidence="4" id="KW-0863">Zinc-finger</keyword>
<feature type="region of interest" description="Disordered" evidence="9">
    <location>
        <begin position="276"/>
        <end position="307"/>
    </location>
</feature>
<name>A0A6P5GP68_ANACO</name>
<feature type="compositionally biased region" description="Gly residues" evidence="9">
    <location>
        <begin position="161"/>
        <end position="171"/>
    </location>
</feature>
<dbReference type="Gene3D" id="3.30.160.60">
    <property type="entry name" value="Classic Zinc Finger"/>
    <property type="match status" value="1"/>
</dbReference>
<feature type="domain" description="STOP1/2-like C2H2-type zinc finger" evidence="11">
    <location>
        <begin position="247"/>
        <end position="275"/>
    </location>
</feature>
<organism evidence="12 13">
    <name type="scientific">Ananas comosus</name>
    <name type="common">Pineapple</name>
    <name type="synonym">Ananas ananas</name>
    <dbReference type="NCBI Taxonomy" id="4615"/>
    <lineage>
        <taxon>Eukaryota</taxon>
        <taxon>Viridiplantae</taxon>
        <taxon>Streptophyta</taxon>
        <taxon>Embryophyta</taxon>
        <taxon>Tracheophyta</taxon>
        <taxon>Spermatophyta</taxon>
        <taxon>Magnoliopsida</taxon>
        <taxon>Liliopsida</taxon>
        <taxon>Poales</taxon>
        <taxon>Bromeliaceae</taxon>
        <taxon>Bromelioideae</taxon>
        <taxon>Ananas</taxon>
    </lineage>
</organism>